<organism evidence="1 2">
    <name type="scientific">Melia azedarach</name>
    <name type="common">Chinaberry tree</name>
    <dbReference type="NCBI Taxonomy" id="155640"/>
    <lineage>
        <taxon>Eukaryota</taxon>
        <taxon>Viridiplantae</taxon>
        <taxon>Streptophyta</taxon>
        <taxon>Embryophyta</taxon>
        <taxon>Tracheophyta</taxon>
        <taxon>Spermatophyta</taxon>
        <taxon>Magnoliopsida</taxon>
        <taxon>eudicotyledons</taxon>
        <taxon>Gunneridae</taxon>
        <taxon>Pentapetalae</taxon>
        <taxon>rosids</taxon>
        <taxon>malvids</taxon>
        <taxon>Sapindales</taxon>
        <taxon>Meliaceae</taxon>
        <taxon>Melia</taxon>
    </lineage>
</organism>
<evidence type="ECO:0000313" key="2">
    <source>
        <dbReference type="Proteomes" id="UP001164539"/>
    </source>
</evidence>
<proteinExistence type="predicted"/>
<accession>A0ACC1Y8D8</accession>
<keyword evidence="2" id="KW-1185">Reference proteome</keyword>
<reference evidence="1 2" key="1">
    <citation type="journal article" date="2023" name="Science">
        <title>Complex scaffold remodeling in plant triterpene biosynthesis.</title>
        <authorList>
            <person name="De La Pena R."/>
            <person name="Hodgson H."/>
            <person name="Liu J.C."/>
            <person name="Stephenson M.J."/>
            <person name="Martin A.C."/>
            <person name="Owen C."/>
            <person name="Harkess A."/>
            <person name="Leebens-Mack J."/>
            <person name="Jimenez L.E."/>
            <person name="Osbourn A."/>
            <person name="Sattely E.S."/>
        </authorList>
    </citation>
    <scope>NUCLEOTIDE SEQUENCE [LARGE SCALE GENOMIC DNA]</scope>
    <source>
        <strain evidence="2">cv. JPN11</strain>
        <tissue evidence="1">Leaf</tissue>
    </source>
</reference>
<evidence type="ECO:0000313" key="1">
    <source>
        <dbReference type="EMBL" id="KAJ4718845.1"/>
    </source>
</evidence>
<dbReference type="Proteomes" id="UP001164539">
    <property type="component" value="Chromosome 5"/>
</dbReference>
<gene>
    <name evidence="1" type="ORF">OWV82_010478</name>
</gene>
<sequence>MELGSVVEFLEHKTILVTGVTGFLGKVFVEKMLRVQPNVKKLYLLLRAADIESATIRFHNEVLGKELFRIFKEKWSTHDLNSFISEKITLVPGDITREDLGLKDYSNLKQEMCNDLDLIINSAAMTKFHERYDAALGINTLGALHIVNFAKKCIKLKVLVHVSTAYVSLERQGLILENSYQIGETLNGESNLNIDVEKNLVEQEMNKLKAEGASEKEITVAMKDLGINRTMDIFLALHAQGKLPYLLGDPKSVLDVIPVDMVVNAMIVAMVSHARQPSATNIYQVGSSLRNPITLRNVLDYNFHYFTKNPWINNDGKCIKIEKVTILNNLDSFHKHMEKIQYLSPSKVCSKHHFSYQFNIFDLTLTQLFWHYLIIPGRE</sequence>
<name>A0ACC1Y8D8_MELAZ</name>
<protein>
    <submittedName>
        <fullName evidence="1">Fatty acyl-CoA reductase</fullName>
    </submittedName>
</protein>
<dbReference type="EMBL" id="CM051398">
    <property type="protein sequence ID" value="KAJ4718845.1"/>
    <property type="molecule type" value="Genomic_DNA"/>
</dbReference>
<comment type="caution">
    <text evidence="1">The sequence shown here is derived from an EMBL/GenBank/DDBJ whole genome shotgun (WGS) entry which is preliminary data.</text>
</comment>